<keyword evidence="1" id="KW-0175">Coiled coil</keyword>
<dbReference type="AlphaFoldDB" id="A0A7I8VIQ3"/>
<dbReference type="Pfam" id="PF16517">
    <property type="entry name" value="Nore1-SARAH"/>
    <property type="match status" value="1"/>
</dbReference>
<evidence type="ECO:0000256" key="1">
    <source>
        <dbReference type="SAM" id="Coils"/>
    </source>
</evidence>
<dbReference type="GO" id="GO:0007165">
    <property type="term" value="P:signal transduction"/>
    <property type="evidence" value="ECO:0007669"/>
    <property type="project" value="InterPro"/>
</dbReference>
<dbReference type="EMBL" id="CAJFCJ010000006">
    <property type="protein sequence ID" value="CAD5115288.1"/>
    <property type="molecule type" value="Genomic_DNA"/>
</dbReference>
<dbReference type="InterPro" id="IPR029071">
    <property type="entry name" value="Ubiquitin-like_domsf"/>
</dbReference>
<dbReference type="PANTHER" id="PTHR22738:SF10">
    <property type="entry name" value="RAS ASSOCIATION DOMAIN-CONTAINING PROTEIN 1 HOMOLOG"/>
    <property type="match status" value="1"/>
</dbReference>
<feature type="domain" description="SARAH" evidence="3">
    <location>
        <begin position="294"/>
        <end position="341"/>
    </location>
</feature>
<dbReference type="Gene3D" id="1.20.5.110">
    <property type="match status" value="1"/>
</dbReference>
<dbReference type="OrthoDB" id="74314at2759"/>
<dbReference type="InterPro" id="IPR033614">
    <property type="entry name" value="RASSF1-6"/>
</dbReference>
<feature type="coiled-coil region" evidence="1">
    <location>
        <begin position="302"/>
        <end position="329"/>
    </location>
</feature>
<dbReference type="InterPro" id="IPR000159">
    <property type="entry name" value="RA_dom"/>
</dbReference>
<sequence length="356" mass="40835">MSNIRIVSNNTPGTCVDCSPCAYDEESNQVCETCSRICSGTLKIRLSKVWDTELLSVLLDDMDNISESSTESLQRRTKIRDIFSEWLFNHDMIECTDETEFVFEENNDEIDSAYHTAESNPTSHGKFSPNFPKEDLKQQIDSFNGNSYGLSMSIDENGHGYNGQIRIHLNLYRPVKMAVQCQDAILNNPESEDDEPNMCTVKTSAFQIPQNSSQVIHIANTTNTNEAVRKFLEKFSIIDNPCKFSLYESVDKGEGHASIRRVLDDEYPLSICLGWSAQGLNTRSFVLRENDSNEIQWDAFSIPELQAFLKILQREEDELQERIKRKYATRRETLRQHIGNIKQQQFANDKRTPVFV</sequence>
<accession>A0A7I8VIQ3</accession>
<dbReference type="InterPro" id="IPR011524">
    <property type="entry name" value="SARAH_dom"/>
</dbReference>
<dbReference type="PANTHER" id="PTHR22738">
    <property type="entry name" value="RASSF"/>
    <property type="match status" value="1"/>
</dbReference>
<gene>
    <name evidence="4" type="ORF">DGYR_LOCUS4041</name>
</gene>
<evidence type="ECO:0000313" key="5">
    <source>
        <dbReference type="Proteomes" id="UP000549394"/>
    </source>
</evidence>
<keyword evidence="5" id="KW-1185">Reference proteome</keyword>
<dbReference type="Pfam" id="PF00788">
    <property type="entry name" value="RA"/>
    <property type="match status" value="1"/>
</dbReference>
<feature type="domain" description="Ras-associating" evidence="2">
    <location>
        <begin position="201"/>
        <end position="292"/>
    </location>
</feature>
<evidence type="ECO:0000259" key="3">
    <source>
        <dbReference type="PROSITE" id="PS50951"/>
    </source>
</evidence>
<dbReference type="Gene3D" id="3.10.20.90">
    <property type="entry name" value="Phosphatidylinositol 3-kinase Catalytic Subunit, Chain A, domain 1"/>
    <property type="match status" value="1"/>
</dbReference>
<evidence type="ECO:0000313" key="4">
    <source>
        <dbReference type="EMBL" id="CAD5115288.1"/>
    </source>
</evidence>
<protein>
    <submittedName>
        <fullName evidence="4">DgyrCDS4281</fullName>
    </submittedName>
</protein>
<proteinExistence type="predicted"/>
<dbReference type="SUPFAM" id="SSF54236">
    <property type="entry name" value="Ubiquitin-like"/>
    <property type="match status" value="1"/>
</dbReference>
<dbReference type="PROSITE" id="PS50951">
    <property type="entry name" value="SARAH"/>
    <property type="match status" value="1"/>
</dbReference>
<dbReference type="Proteomes" id="UP000549394">
    <property type="component" value="Unassembled WGS sequence"/>
</dbReference>
<name>A0A7I8VIQ3_9ANNE</name>
<dbReference type="SMART" id="SM00314">
    <property type="entry name" value="RA"/>
    <property type="match status" value="1"/>
</dbReference>
<reference evidence="4 5" key="1">
    <citation type="submission" date="2020-08" db="EMBL/GenBank/DDBJ databases">
        <authorList>
            <person name="Hejnol A."/>
        </authorList>
    </citation>
    <scope>NUCLEOTIDE SEQUENCE [LARGE SCALE GENOMIC DNA]</scope>
</reference>
<evidence type="ECO:0000259" key="2">
    <source>
        <dbReference type="PROSITE" id="PS50200"/>
    </source>
</evidence>
<dbReference type="PROSITE" id="PS50200">
    <property type="entry name" value="RA"/>
    <property type="match status" value="1"/>
</dbReference>
<organism evidence="4 5">
    <name type="scientific">Dimorphilus gyrociliatus</name>
    <dbReference type="NCBI Taxonomy" id="2664684"/>
    <lineage>
        <taxon>Eukaryota</taxon>
        <taxon>Metazoa</taxon>
        <taxon>Spiralia</taxon>
        <taxon>Lophotrochozoa</taxon>
        <taxon>Annelida</taxon>
        <taxon>Polychaeta</taxon>
        <taxon>Polychaeta incertae sedis</taxon>
        <taxon>Dinophilidae</taxon>
        <taxon>Dimorphilus</taxon>
    </lineage>
</organism>
<comment type="caution">
    <text evidence="4">The sequence shown here is derived from an EMBL/GenBank/DDBJ whole genome shotgun (WGS) entry which is preliminary data.</text>
</comment>